<keyword evidence="7 8" id="KW-0998">Cell outer membrane</keyword>
<dbReference type="GO" id="GO:0009279">
    <property type="term" value="C:cell outer membrane"/>
    <property type="evidence" value="ECO:0007669"/>
    <property type="project" value="UniProtKB-SubCell"/>
</dbReference>
<dbReference type="InterPro" id="IPR039426">
    <property type="entry name" value="TonB-dep_rcpt-like"/>
</dbReference>
<evidence type="ECO:0000256" key="6">
    <source>
        <dbReference type="ARBA" id="ARBA00023136"/>
    </source>
</evidence>
<dbReference type="Pfam" id="PF07715">
    <property type="entry name" value="Plug"/>
    <property type="match status" value="1"/>
</dbReference>
<dbReference type="AlphaFoldDB" id="A0A4R6SSK3"/>
<keyword evidence="3 8" id="KW-1134">Transmembrane beta strand</keyword>
<comment type="subcellular location">
    <subcellularLocation>
        <location evidence="1 8">Cell outer membrane</location>
        <topology evidence="1 8">Multi-pass membrane protein</topology>
    </subcellularLocation>
</comment>
<evidence type="ECO:0000259" key="10">
    <source>
        <dbReference type="Pfam" id="PF07715"/>
    </source>
</evidence>
<dbReference type="InterPro" id="IPR036942">
    <property type="entry name" value="Beta-barrel_TonB_sf"/>
</dbReference>
<dbReference type="RefSeq" id="WP_133576666.1">
    <property type="nucleotide sequence ID" value="NZ_SNYC01000005.1"/>
</dbReference>
<gene>
    <name evidence="11" type="ORF">ATK78_2785</name>
</gene>
<dbReference type="PROSITE" id="PS52016">
    <property type="entry name" value="TONB_DEPENDENT_REC_3"/>
    <property type="match status" value="1"/>
</dbReference>
<dbReference type="GO" id="GO:0044718">
    <property type="term" value="P:siderophore transmembrane transport"/>
    <property type="evidence" value="ECO:0007669"/>
    <property type="project" value="TreeGrafter"/>
</dbReference>
<protein>
    <submittedName>
        <fullName evidence="11">Outer membrane cobalamin receptor</fullName>
    </submittedName>
</protein>
<dbReference type="InterPro" id="IPR037066">
    <property type="entry name" value="Plug_dom_sf"/>
</dbReference>
<dbReference type="GO" id="GO:0015344">
    <property type="term" value="F:siderophore uptake transmembrane transporter activity"/>
    <property type="evidence" value="ECO:0007669"/>
    <property type="project" value="TreeGrafter"/>
</dbReference>
<evidence type="ECO:0000256" key="9">
    <source>
        <dbReference type="SAM" id="SignalP"/>
    </source>
</evidence>
<dbReference type="EMBL" id="SNYC01000005">
    <property type="protein sequence ID" value="TDQ08277.1"/>
    <property type="molecule type" value="Genomic_DNA"/>
</dbReference>
<keyword evidence="4 8" id="KW-0812">Transmembrane</keyword>
<evidence type="ECO:0000256" key="5">
    <source>
        <dbReference type="ARBA" id="ARBA00022729"/>
    </source>
</evidence>
<comment type="similarity">
    <text evidence="8">Belongs to the TonB-dependent receptor family.</text>
</comment>
<evidence type="ECO:0000313" key="12">
    <source>
        <dbReference type="Proteomes" id="UP000295620"/>
    </source>
</evidence>
<evidence type="ECO:0000256" key="7">
    <source>
        <dbReference type="ARBA" id="ARBA00023237"/>
    </source>
</evidence>
<evidence type="ECO:0000313" key="11">
    <source>
        <dbReference type="EMBL" id="TDQ08277.1"/>
    </source>
</evidence>
<organism evidence="11 12">
    <name type="scientific">Pedobacter metabolipauper</name>
    <dbReference type="NCBI Taxonomy" id="425513"/>
    <lineage>
        <taxon>Bacteria</taxon>
        <taxon>Pseudomonadati</taxon>
        <taxon>Bacteroidota</taxon>
        <taxon>Sphingobacteriia</taxon>
        <taxon>Sphingobacteriales</taxon>
        <taxon>Sphingobacteriaceae</taxon>
        <taxon>Pedobacter</taxon>
    </lineage>
</organism>
<dbReference type="SUPFAM" id="SSF56935">
    <property type="entry name" value="Porins"/>
    <property type="match status" value="1"/>
</dbReference>
<evidence type="ECO:0000256" key="1">
    <source>
        <dbReference type="ARBA" id="ARBA00004571"/>
    </source>
</evidence>
<accession>A0A4R6SSK3</accession>
<name>A0A4R6SSK3_9SPHI</name>
<sequence length="687" mass="78464">MYNKKRTRLILFLTIVPLVLHAQARRDTVSADSIKTLKNVIINAKPFQEVIPVQSLSGKQLENLASHNVADALRYFAGTQIKDYGGLGGLKTVDVRNMGTHHVGVFYDGIQLGNAQNGVTDLGKYSLDDMEALTMYNGQKSEIFQSAKDFASASTIYMKTKRPVFEDHKQTNLLLRYKTMSVNYHDPSFRLEQKLGDKVSLSLSSEYIRSNGQYQFRYKRNNQDGTVAYDTTATRQNSDIKALRIESGLYGKIDKGSWDAKVYYYDSKRGAPGAIVENKFADGYRQNDQSFFTQAFFVKDFTEKYKFQARAKYAYDDTRYIARDTTSILGETVTEGAQSDDSYYQHEMYVSVVNMYSILPIWDVSLSADFQYNRLDATRRGIQTQFSFPQRYTALFSLASSLRLGKFKVLGSVLGTQVTEQVRYNAKAPDKTEFTPALFIGYTPFKQNDLTLRAFAKRIFRMPTFNDLYYTMVGSSTLRPEYMNQYDVGFNYAVPVENGFLDKFSIQADAYYTHTKDKIVAAPTGNLFRWMMTNMGQVRGKGIESVINMGTHISKLNLAANLTYTYSESRDYTKFVGLEMSSYGDQIPYAPWHSGSAILNAGYGSWNLNYSFIYVGKRYNGNVNNIKVNEVQPWYTHDLSAQKSFTVNHYRLKGTIELNNALNQHYEVIYNYPMPGRTFKFIISMEL</sequence>
<keyword evidence="12" id="KW-1185">Reference proteome</keyword>
<dbReference type="InterPro" id="IPR012910">
    <property type="entry name" value="Plug_dom"/>
</dbReference>
<evidence type="ECO:0000256" key="2">
    <source>
        <dbReference type="ARBA" id="ARBA00022448"/>
    </source>
</evidence>
<dbReference type="OrthoDB" id="9762903at2"/>
<keyword evidence="6 8" id="KW-0472">Membrane</keyword>
<keyword evidence="11" id="KW-0675">Receptor</keyword>
<dbReference type="PANTHER" id="PTHR30069:SF29">
    <property type="entry name" value="HEMOGLOBIN AND HEMOGLOBIN-HAPTOGLOBIN-BINDING PROTEIN 1-RELATED"/>
    <property type="match status" value="1"/>
</dbReference>
<reference evidence="11 12" key="1">
    <citation type="submission" date="2019-03" db="EMBL/GenBank/DDBJ databases">
        <title>Genomic Encyclopedia of Archaeal and Bacterial Type Strains, Phase II (KMG-II): from individual species to whole genera.</title>
        <authorList>
            <person name="Goeker M."/>
        </authorList>
    </citation>
    <scope>NUCLEOTIDE SEQUENCE [LARGE SCALE GENOMIC DNA]</scope>
    <source>
        <strain evidence="11 12">DSM 19035</strain>
    </source>
</reference>
<proteinExistence type="inferred from homology"/>
<keyword evidence="2 8" id="KW-0813">Transport</keyword>
<dbReference type="Proteomes" id="UP000295620">
    <property type="component" value="Unassembled WGS sequence"/>
</dbReference>
<feature type="signal peptide" evidence="9">
    <location>
        <begin position="1"/>
        <end position="24"/>
    </location>
</feature>
<keyword evidence="5 9" id="KW-0732">Signal</keyword>
<evidence type="ECO:0000256" key="4">
    <source>
        <dbReference type="ARBA" id="ARBA00022692"/>
    </source>
</evidence>
<dbReference type="Gene3D" id="2.170.130.10">
    <property type="entry name" value="TonB-dependent receptor, plug domain"/>
    <property type="match status" value="1"/>
</dbReference>
<feature type="domain" description="TonB-dependent receptor plug" evidence="10">
    <location>
        <begin position="52"/>
        <end position="144"/>
    </location>
</feature>
<comment type="caution">
    <text evidence="11">The sequence shown here is derived from an EMBL/GenBank/DDBJ whole genome shotgun (WGS) entry which is preliminary data.</text>
</comment>
<dbReference type="PANTHER" id="PTHR30069">
    <property type="entry name" value="TONB-DEPENDENT OUTER MEMBRANE RECEPTOR"/>
    <property type="match status" value="1"/>
</dbReference>
<feature type="chain" id="PRO_5020559298" evidence="9">
    <location>
        <begin position="25"/>
        <end position="687"/>
    </location>
</feature>
<evidence type="ECO:0000256" key="3">
    <source>
        <dbReference type="ARBA" id="ARBA00022452"/>
    </source>
</evidence>
<dbReference type="Gene3D" id="2.40.170.20">
    <property type="entry name" value="TonB-dependent receptor, beta-barrel domain"/>
    <property type="match status" value="1"/>
</dbReference>
<evidence type="ECO:0000256" key="8">
    <source>
        <dbReference type="PROSITE-ProRule" id="PRU01360"/>
    </source>
</evidence>